<dbReference type="EMBL" id="GECL01001150">
    <property type="protein sequence ID" value="JAP04974.1"/>
    <property type="molecule type" value="Transcribed_RNA"/>
</dbReference>
<reference evidence="2" key="1">
    <citation type="journal article" date="2018" name="J. Proteomics">
        <title>Exploring the molecular complexity of Triatoma dimidiata sialome.</title>
        <authorList>
            <person name="Santiago P.B."/>
            <person name="de Araujo C.N."/>
            <person name="Charneau S."/>
            <person name="Bastos I.M.D."/>
            <person name="Assumpcao T.C.F."/>
            <person name="Queiroz R.M.L."/>
            <person name="Praca Y.R."/>
            <person name="Cordeiro T.M."/>
            <person name="Garcia C.H.S."/>
            <person name="da Silva I.G."/>
            <person name="Raiol T."/>
            <person name="Motta F.N."/>
            <person name="de Araujo Oliveira J.V."/>
            <person name="de Sousa M.V."/>
            <person name="Ribeiro J.M.C."/>
            <person name="de Santana J.M."/>
        </authorList>
    </citation>
    <scope>NUCLEOTIDE SEQUENCE</scope>
    <source>
        <strain evidence="2">Santander</strain>
        <tissue evidence="2">Salivary glands</tissue>
    </source>
</reference>
<organism evidence="2">
    <name type="scientific">Triatoma dimidiata</name>
    <name type="common">Kissing bug</name>
    <name type="synonym">Meccus dimidiatus</name>
    <dbReference type="NCBI Taxonomy" id="72491"/>
    <lineage>
        <taxon>Eukaryota</taxon>
        <taxon>Metazoa</taxon>
        <taxon>Ecdysozoa</taxon>
        <taxon>Arthropoda</taxon>
        <taxon>Hexapoda</taxon>
        <taxon>Insecta</taxon>
        <taxon>Pterygota</taxon>
        <taxon>Neoptera</taxon>
        <taxon>Paraneoptera</taxon>
        <taxon>Hemiptera</taxon>
        <taxon>Heteroptera</taxon>
        <taxon>Panheteroptera</taxon>
        <taxon>Cimicomorpha</taxon>
        <taxon>Reduviidae</taxon>
        <taxon>Triatominae</taxon>
        <taxon>Triatoma</taxon>
    </lineage>
</organism>
<keyword evidence="1" id="KW-0812">Transmembrane</keyword>
<accession>A0A0V0GAB9</accession>
<evidence type="ECO:0000313" key="2">
    <source>
        <dbReference type="EMBL" id="JAP04974.1"/>
    </source>
</evidence>
<evidence type="ECO:0000256" key="1">
    <source>
        <dbReference type="SAM" id="Phobius"/>
    </source>
</evidence>
<name>A0A0V0GAB9_TRIDM</name>
<feature type="transmembrane region" description="Helical" evidence="1">
    <location>
        <begin position="89"/>
        <end position="115"/>
    </location>
</feature>
<keyword evidence="1" id="KW-0472">Membrane</keyword>
<keyword evidence="1" id="KW-1133">Transmembrane helix</keyword>
<protein>
    <submittedName>
        <fullName evidence="2">Uncharacterized protein</fullName>
    </submittedName>
</protein>
<proteinExistence type="predicted"/>
<dbReference type="AlphaFoldDB" id="A0A0V0GAB9"/>
<sequence>MCSKMSFQMFSLCTIIIALTTFIRLLACMCSHMCFQISSTNIIALTKFILLCMCSHMISETYDCCTTMIASTTFIRLHACMCSHMCFQIFRLCTTIIALTTFIRLLACMCLHMCFQSSRSCT</sequence>
<feature type="non-terminal residue" evidence="2">
    <location>
        <position position="122"/>
    </location>
</feature>